<keyword evidence="4" id="KW-0812">Transmembrane</keyword>
<dbReference type="Pfam" id="PF05118">
    <property type="entry name" value="Asp_Arg_Hydrox"/>
    <property type="match status" value="1"/>
</dbReference>
<comment type="similarity">
    <text evidence="1">Belongs to the aspartyl/asparaginyl beta-hydroxylase family.</text>
</comment>
<protein>
    <submittedName>
        <fullName evidence="6">Aspartyl/asparaginyl beta-hydroxylase domain-containing protein</fullName>
    </submittedName>
</protein>
<keyword evidence="4" id="KW-0472">Membrane</keyword>
<evidence type="ECO:0000313" key="7">
    <source>
        <dbReference type="Proteomes" id="UP001562065"/>
    </source>
</evidence>
<keyword evidence="3" id="KW-0560">Oxidoreductase</keyword>
<dbReference type="InterPro" id="IPR027443">
    <property type="entry name" value="IPNS-like_sf"/>
</dbReference>
<keyword evidence="7" id="KW-1185">Reference proteome</keyword>
<evidence type="ECO:0000256" key="4">
    <source>
        <dbReference type="SAM" id="Phobius"/>
    </source>
</evidence>
<organism evidence="6 7">
    <name type="scientific">Isoalcanivorax beigongshangi</name>
    <dbReference type="NCBI Taxonomy" id="3238810"/>
    <lineage>
        <taxon>Bacteria</taxon>
        <taxon>Pseudomonadati</taxon>
        <taxon>Pseudomonadota</taxon>
        <taxon>Gammaproteobacteria</taxon>
        <taxon>Oceanospirillales</taxon>
        <taxon>Alcanivoracaceae</taxon>
        <taxon>Isoalcanivorax</taxon>
    </lineage>
</organism>
<dbReference type="SUPFAM" id="SSF51197">
    <property type="entry name" value="Clavaminate synthase-like"/>
    <property type="match status" value="1"/>
</dbReference>
<dbReference type="EMBL" id="JBGCUO010000001">
    <property type="protein sequence ID" value="MEY1662738.1"/>
    <property type="molecule type" value="Genomic_DNA"/>
</dbReference>
<evidence type="ECO:0000259" key="5">
    <source>
        <dbReference type="Pfam" id="PF05118"/>
    </source>
</evidence>
<evidence type="ECO:0000256" key="3">
    <source>
        <dbReference type="ARBA" id="ARBA00023002"/>
    </source>
</evidence>
<keyword evidence="4" id="KW-1133">Transmembrane helix</keyword>
<keyword evidence="2" id="KW-0223">Dioxygenase</keyword>
<reference evidence="6 7" key="1">
    <citation type="submission" date="2024-07" db="EMBL/GenBank/DDBJ databases">
        <authorList>
            <person name="Ren Q."/>
        </authorList>
    </citation>
    <scope>NUCLEOTIDE SEQUENCE [LARGE SCALE GENOMIC DNA]</scope>
    <source>
        <strain evidence="6 7">REN37</strain>
    </source>
</reference>
<dbReference type="Proteomes" id="UP001562065">
    <property type="component" value="Unassembled WGS sequence"/>
</dbReference>
<dbReference type="InterPro" id="IPR051821">
    <property type="entry name" value="Asp/Asn_beta-hydroxylase"/>
</dbReference>
<name>A0ABV4AIS7_9GAMM</name>
<evidence type="ECO:0000256" key="1">
    <source>
        <dbReference type="ARBA" id="ARBA00007730"/>
    </source>
</evidence>
<dbReference type="PANTHER" id="PTHR46332">
    <property type="entry name" value="ASPARTATE BETA-HYDROXYLASE DOMAIN-CONTAINING PROTEIN 2"/>
    <property type="match status" value="1"/>
</dbReference>
<gene>
    <name evidence="6" type="ORF">AB5I84_11310</name>
</gene>
<dbReference type="PANTHER" id="PTHR46332:SF5">
    <property type="entry name" value="ASPARTATE BETA-HYDROXYLASE DOMAIN CONTAINING 2"/>
    <property type="match status" value="1"/>
</dbReference>
<accession>A0ABV4AIS7</accession>
<sequence length="305" mass="35520">MDWLWTGNIWILYVFIACGAYVHYRGKVRHKFRRQVLDHSTIMAPVNCLIYATSSVPNKPFLDRSKFPELDLLKDNWEVFREEALALTQGGYIGQSSTDNDLAFHSFFRTGWSRFYLKWYNDAQPSAMQMCPRSVELVNRIPGIKAAMFAKLPAGAKLGQHRDPFAGSLRYHLGLDTPNDDRCAIFVDGEVHSWRDGEDTLFDETYIHWAENFTDKDRLILFCDVERPLRYRWAQAFNRVFQKLVVSATETENVKGDDVGALNKVFDVVYKVRAWAKGIKKKNRKLYYAMKWVLIGGLFYLIFVR</sequence>
<dbReference type="RefSeq" id="WP_369455967.1">
    <property type="nucleotide sequence ID" value="NZ_JBGCUO010000001.1"/>
</dbReference>
<feature type="transmembrane region" description="Helical" evidence="4">
    <location>
        <begin position="286"/>
        <end position="303"/>
    </location>
</feature>
<dbReference type="InterPro" id="IPR007803">
    <property type="entry name" value="Asp/Arg/Pro-Hydrxlase"/>
</dbReference>
<feature type="domain" description="Aspartyl/asparaginy/proline hydroxylase" evidence="5">
    <location>
        <begin position="75"/>
        <end position="228"/>
    </location>
</feature>
<evidence type="ECO:0000313" key="6">
    <source>
        <dbReference type="EMBL" id="MEY1662738.1"/>
    </source>
</evidence>
<comment type="caution">
    <text evidence="6">The sequence shown here is derived from an EMBL/GenBank/DDBJ whole genome shotgun (WGS) entry which is preliminary data.</text>
</comment>
<feature type="transmembrane region" description="Helical" evidence="4">
    <location>
        <begin position="6"/>
        <end position="24"/>
    </location>
</feature>
<dbReference type="Gene3D" id="2.60.120.330">
    <property type="entry name" value="B-lactam Antibiotic, Isopenicillin N Synthase, Chain"/>
    <property type="match status" value="1"/>
</dbReference>
<evidence type="ECO:0000256" key="2">
    <source>
        <dbReference type="ARBA" id="ARBA00022964"/>
    </source>
</evidence>
<proteinExistence type="inferred from homology"/>